<evidence type="ECO:0000259" key="2">
    <source>
        <dbReference type="Pfam" id="PF12945"/>
    </source>
</evidence>
<dbReference type="EMBL" id="FMKA01000003">
    <property type="protein sequence ID" value="SCP95910.1"/>
    <property type="molecule type" value="Genomic_DNA"/>
</dbReference>
<dbReference type="GO" id="GO:0035438">
    <property type="term" value="F:cyclic-di-GMP binding"/>
    <property type="evidence" value="ECO:0007669"/>
    <property type="project" value="InterPro"/>
</dbReference>
<dbReference type="InterPro" id="IPR009926">
    <property type="entry name" value="T3SS_YcgR_PilZN"/>
</dbReference>
<dbReference type="Pfam" id="PF07238">
    <property type="entry name" value="PilZ"/>
    <property type="match status" value="1"/>
</dbReference>
<sequence>MISDILSIGDKAEVKAVRRDGDVKEIKIDNRKLKSQVIDITGETDIKVTMPMEGGRIILLPLNGIFEMIFYTEKGLYRCFGRVVERNRSGNIYYLVVKLISALVKFQRREHYRFRCTINTYFRPLTEAESSREDLESLLMGIAEEMEAPAKKFEQGTIVDISGGGMNLVTDRQLEKGSLMAICFHIQQNFILREFHVIGRVLLSEETANRKSSFGNRIEFEQIVSDEREAIIRYIFEEERKIRKSEKS</sequence>
<dbReference type="Proteomes" id="UP000199315">
    <property type="component" value="Unassembled WGS sequence"/>
</dbReference>
<feature type="domain" description="PilZ" evidence="1">
    <location>
        <begin position="154"/>
        <end position="237"/>
    </location>
</feature>
<evidence type="ECO:0000313" key="3">
    <source>
        <dbReference type="EMBL" id="SCP95910.1"/>
    </source>
</evidence>
<dbReference type="InterPro" id="IPR009875">
    <property type="entry name" value="PilZ_domain"/>
</dbReference>
<dbReference type="Pfam" id="PF12945">
    <property type="entry name" value="PilZNR"/>
    <property type="match status" value="1"/>
</dbReference>
<dbReference type="OrthoDB" id="9783080at2"/>
<name>A0A1D3TQK6_9FIRM</name>
<evidence type="ECO:0000313" key="4">
    <source>
        <dbReference type="Proteomes" id="UP000199315"/>
    </source>
</evidence>
<accession>A0A1D3TQK6</accession>
<proteinExistence type="predicted"/>
<keyword evidence="3" id="KW-0966">Cell projection</keyword>
<keyword evidence="3" id="KW-0969">Cilium</keyword>
<dbReference type="RefSeq" id="WP_091230661.1">
    <property type="nucleotide sequence ID" value="NZ_FMKA01000003.1"/>
</dbReference>
<protein>
    <submittedName>
        <fullName evidence="3">C-di-GMP-binding flagellar brake protein YcgR, contains PilZNR and PilZ domains</fullName>
    </submittedName>
</protein>
<evidence type="ECO:0000259" key="1">
    <source>
        <dbReference type="Pfam" id="PF07238"/>
    </source>
</evidence>
<gene>
    <name evidence="3" type="ORF">SAMN05421730_100336</name>
</gene>
<keyword evidence="3" id="KW-0282">Flagellum</keyword>
<dbReference type="Gene3D" id="2.40.10.220">
    <property type="entry name" value="predicted glycosyltransferase like domains"/>
    <property type="match status" value="1"/>
</dbReference>
<keyword evidence="4" id="KW-1185">Reference proteome</keyword>
<feature type="domain" description="Type III secretion system flagellar brake protein YcgR PilZN" evidence="2">
    <location>
        <begin position="24"/>
        <end position="98"/>
    </location>
</feature>
<dbReference type="STRING" id="1619234.SAMN05421730_100336"/>
<organism evidence="3 4">
    <name type="scientific">Anaerobium acetethylicum</name>
    <dbReference type="NCBI Taxonomy" id="1619234"/>
    <lineage>
        <taxon>Bacteria</taxon>
        <taxon>Bacillati</taxon>
        <taxon>Bacillota</taxon>
        <taxon>Clostridia</taxon>
        <taxon>Lachnospirales</taxon>
        <taxon>Lachnospiraceae</taxon>
        <taxon>Anaerobium</taxon>
    </lineage>
</organism>
<dbReference type="AlphaFoldDB" id="A0A1D3TQK6"/>
<reference evidence="3 4" key="1">
    <citation type="submission" date="2016-09" db="EMBL/GenBank/DDBJ databases">
        <authorList>
            <person name="Capua I."/>
            <person name="De Benedictis P."/>
            <person name="Joannis T."/>
            <person name="Lombin L.H."/>
            <person name="Cattoli G."/>
        </authorList>
    </citation>
    <scope>NUCLEOTIDE SEQUENCE [LARGE SCALE GENOMIC DNA]</scope>
    <source>
        <strain evidence="3 4">GluBS11</strain>
    </source>
</reference>